<dbReference type="PANTHER" id="PTHR43664">
    <property type="entry name" value="MONOAMINE OXIDASE-RELATED"/>
    <property type="match status" value="1"/>
</dbReference>
<protein>
    <submittedName>
        <fullName evidence="2">MaoC/PaaZ C-terminal domain-containing protein</fullName>
    </submittedName>
</protein>
<keyword evidence="3" id="KW-1185">Reference proteome</keyword>
<dbReference type="EMBL" id="CP137640">
    <property type="protein sequence ID" value="WVX81787.1"/>
    <property type="molecule type" value="Genomic_DNA"/>
</dbReference>
<organism evidence="2 3">
    <name type="scientific">Niallia oryzisoli</name>
    <dbReference type="NCBI Taxonomy" id="1737571"/>
    <lineage>
        <taxon>Bacteria</taxon>
        <taxon>Bacillati</taxon>
        <taxon>Bacillota</taxon>
        <taxon>Bacilli</taxon>
        <taxon>Bacillales</taxon>
        <taxon>Bacillaceae</taxon>
        <taxon>Niallia</taxon>
    </lineage>
</organism>
<sequence>MFNKYFEEYKIGETWTSTGRTITESDLVMFSSFSGDWFPLHTDKEYAANTHFEQRIAHGMLILSVTTGLLRFEPGIVVAFYGMDKVRFTNPTFIGDTIYLNATVIDLKEKGQSQGVVTVLQEVKKQTEEVVAVLEMKILMNKHTLE</sequence>
<dbReference type="SUPFAM" id="SSF54637">
    <property type="entry name" value="Thioesterase/thiol ester dehydrase-isomerase"/>
    <property type="match status" value="1"/>
</dbReference>
<name>A0ABZ2CIF8_9BACI</name>
<dbReference type="PANTHER" id="PTHR43664:SF1">
    <property type="entry name" value="BETA-METHYLMALYL-COA DEHYDRATASE"/>
    <property type="match status" value="1"/>
</dbReference>
<feature type="domain" description="MaoC-like" evidence="1">
    <location>
        <begin position="16"/>
        <end position="123"/>
    </location>
</feature>
<evidence type="ECO:0000313" key="2">
    <source>
        <dbReference type="EMBL" id="WVX81787.1"/>
    </source>
</evidence>
<evidence type="ECO:0000259" key="1">
    <source>
        <dbReference type="Pfam" id="PF01575"/>
    </source>
</evidence>
<proteinExistence type="predicted"/>
<dbReference type="Proteomes" id="UP001357223">
    <property type="component" value="Chromosome"/>
</dbReference>
<dbReference type="InterPro" id="IPR002539">
    <property type="entry name" value="MaoC-like_dom"/>
</dbReference>
<dbReference type="InterPro" id="IPR029069">
    <property type="entry name" value="HotDog_dom_sf"/>
</dbReference>
<dbReference type="RefSeq" id="WP_338450697.1">
    <property type="nucleotide sequence ID" value="NZ_CP137640.1"/>
</dbReference>
<dbReference type="InterPro" id="IPR052342">
    <property type="entry name" value="MCH/BMMD"/>
</dbReference>
<dbReference type="Gene3D" id="3.10.129.10">
    <property type="entry name" value="Hotdog Thioesterase"/>
    <property type="match status" value="1"/>
</dbReference>
<evidence type="ECO:0000313" key="3">
    <source>
        <dbReference type="Proteomes" id="UP001357223"/>
    </source>
</evidence>
<accession>A0ABZ2CIF8</accession>
<gene>
    <name evidence="2" type="ORF">R4Z09_01710</name>
</gene>
<dbReference type="Pfam" id="PF01575">
    <property type="entry name" value="MaoC_dehydratas"/>
    <property type="match status" value="1"/>
</dbReference>
<reference evidence="2 3" key="1">
    <citation type="submission" date="2023-10" db="EMBL/GenBank/DDBJ databases">
        <title>Niallia locisalis sp.nov. isolated from a salt pond sample.</title>
        <authorList>
            <person name="Li X.-J."/>
            <person name="Dong L."/>
        </authorList>
    </citation>
    <scope>NUCLEOTIDE SEQUENCE [LARGE SCALE GENOMIC DNA]</scope>
    <source>
        <strain evidence="2 3">DSM 29761</strain>
    </source>
</reference>